<dbReference type="Pfam" id="PF00144">
    <property type="entry name" value="Beta-lactamase"/>
    <property type="match status" value="1"/>
</dbReference>
<keyword evidence="7" id="KW-0732">Signal</keyword>
<proteinExistence type="inferred from homology"/>
<dbReference type="EMBL" id="MN370450">
    <property type="protein sequence ID" value="QEJ80830.1"/>
    <property type="molecule type" value="Genomic_DNA"/>
</dbReference>
<gene>
    <name evidence="9" type="primary">blaADC</name>
</gene>
<dbReference type="GO" id="GO:0046677">
    <property type="term" value="P:response to antibiotic"/>
    <property type="evidence" value="ECO:0007669"/>
    <property type="project" value="UniProtKB-UniRule"/>
</dbReference>
<dbReference type="GO" id="GO:0030288">
    <property type="term" value="C:outer membrane-bounded periplasmic space"/>
    <property type="evidence" value="ECO:0007669"/>
    <property type="project" value="InterPro"/>
</dbReference>
<dbReference type="RefSeq" id="WP_150823460.1">
    <property type="nucleotide sequence ID" value="NG_066488.1"/>
</dbReference>
<comment type="similarity">
    <text evidence="2 6">Belongs to the class-C beta-lactamase family.</text>
</comment>
<dbReference type="InterPro" id="IPR012338">
    <property type="entry name" value="Beta-lactam/transpept-like"/>
</dbReference>
<evidence type="ECO:0000256" key="2">
    <source>
        <dbReference type="ARBA" id="ARBA00007840"/>
    </source>
</evidence>
<dbReference type="SUPFAM" id="SSF56601">
    <property type="entry name" value="beta-lactamase/transpeptidase-like"/>
    <property type="match status" value="1"/>
</dbReference>
<organism evidence="9">
    <name type="scientific">Acinetobacter pittii</name>
    <name type="common">Acinetobacter genomosp. 3</name>
    <dbReference type="NCBI Taxonomy" id="48296"/>
    <lineage>
        <taxon>Bacteria</taxon>
        <taxon>Pseudomonadati</taxon>
        <taxon>Pseudomonadota</taxon>
        <taxon>Gammaproteobacteria</taxon>
        <taxon>Moraxellales</taxon>
        <taxon>Moraxellaceae</taxon>
        <taxon>Acinetobacter</taxon>
        <taxon>Acinetobacter calcoaceticus/baumannii complex</taxon>
    </lineage>
</organism>
<dbReference type="GO" id="GO:0008800">
    <property type="term" value="F:beta-lactamase activity"/>
    <property type="evidence" value="ECO:0007669"/>
    <property type="project" value="UniProtKB-UniRule"/>
</dbReference>
<dbReference type="Gene3D" id="3.40.710.10">
    <property type="entry name" value="DD-peptidase/beta-lactamase superfamily"/>
    <property type="match status" value="1"/>
</dbReference>
<dbReference type="AlphaFoldDB" id="A0A5C0PZE2"/>
<dbReference type="InterPro" id="IPR001466">
    <property type="entry name" value="Beta-lactam-related"/>
</dbReference>
<evidence type="ECO:0000256" key="7">
    <source>
        <dbReference type="SAM" id="SignalP"/>
    </source>
</evidence>
<protein>
    <recommendedName>
        <fullName evidence="3 6">Beta-lactamase</fullName>
        <ecNumber evidence="3 6">3.5.2.6</ecNumber>
    </recommendedName>
</protein>
<dbReference type="NCBIfam" id="NF033085">
    <property type="entry name" value="bla_class_C"/>
    <property type="match status" value="1"/>
</dbReference>
<evidence type="ECO:0000259" key="8">
    <source>
        <dbReference type="Pfam" id="PF00144"/>
    </source>
</evidence>
<feature type="chain" id="PRO_5022951335" description="Beta-lactamase" evidence="7">
    <location>
        <begin position="24"/>
        <end position="383"/>
    </location>
</feature>
<evidence type="ECO:0000256" key="4">
    <source>
        <dbReference type="ARBA" id="ARBA00022801"/>
    </source>
</evidence>
<sequence>MQFKKISCLLLPPLFIFSSSIYAGNTPKEQEIKKLVDQNFKPLLEKYDVPGMAVGVIQNNKKYEMYYGLQSVQDKKAVNSNTIFELGSVSKLFTATAGGYAKTKGTISFDDTPGKYWKELKNTPIDQVNLLQLATYTSGNLALQFPDEVKTDQQVLTFFKEWKPKNSIGEYRQYSNPSIGLFGKVVALSMNKPFDQVLEKTIFPDLGLKHSYINLPKTQMQNYAFGYNQENQPIRVNPGPLDAPAYGVKSTLPDMLSFINANLNPQKYPADIQRAINETHQGFYQVGTMYQALGWEEFSYPAPLQTLLDSNSEQIVMKPNKVTAISKEPSVKMFHKTGSTNGFGTYVVFIPKENIGLVMLTNKRIPNEERIKAAYAVLNAIKK</sequence>
<evidence type="ECO:0000256" key="6">
    <source>
        <dbReference type="RuleBase" id="RU361140"/>
    </source>
</evidence>
<dbReference type="EC" id="3.5.2.6" evidence="3 6"/>
<keyword evidence="5 6" id="KW-0046">Antibiotic resistance</keyword>
<dbReference type="InterPro" id="IPR001586">
    <property type="entry name" value="Beta-lactam_class-C_AS"/>
</dbReference>
<feature type="domain" description="Beta-lactamase-related" evidence="8">
    <location>
        <begin position="36"/>
        <end position="380"/>
    </location>
</feature>
<evidence type="ECO:0000313" key="9">
    <source>
        <dbReference type="EMBL" id="QEJ80830.1"/>
    </source>
</evidence>
<dbReference type="PROSITE" id="PS00336">
    <property type="entry name" value="BETA_LACTAMASE_C"/>
    <property type="match status" value="1"/>
</dbReference>
<evidence type="ECO:0000256" key="1">
    <source>
        <dbReference type="ARBA" id="ARBA00001526"/>
    </source>
</evidence>
<dbReference type="InterPro" id="IPR050491">
    <property type="entry name" value="AmpC-like"/>
</dbReference>
<dbReference type="NCBIfam" id="NF000425">
    <property type="entry name" value="blaADC"/>
    <property type="match status" value="1"/>
</dbReference>
<dbReference type="PANTHER" id="PTHR46825:SF8">
    <property type="entry name" value="BETA-LACTAMASE-RELATED"/>
    <property type="match status" value="1"/>
</dbReference>
<accession>A0A5C0PZE2</accession>
<evidence type="ECO:0000256" key="3">
    <source>
        <dbReference type="ARBA" id="ARBA00012865"/>
    </source>
</evidence>
<name>A0A5C0PZE2_ACIPI</name>
<keyword evidence="4 6" id="KW-0378">Hydrolase</keyword>
<evidence type="ECO:0000256" key="5">
    <source>
        <dbReference type="ARBA" id="ARBA00023251"/>
    </source>
</evidence>
<dbReference type="GO" id="GO:0017001">
    <property type="term" value="P:antibiotic catabolic process"/>
    <property type="evidence" value="ECO:0007669"/>
    <property type="project" value="InterPro"/>
</dbReference>
<dbReference type="PANTHER" id="PTHR46825">
    <property type="entry name" value="D-ALANYL-D-ALANINE-CARBOXYPEPTIDASE/ENDOPEPTIDASE AMPH"/>
    <property type="match status" value="1"/>
</dbReference>
<comment type="catalytic activity">
    <reaction evidence="1 6">
        <text>a beta-lactam + H2O = a substituted beta-amino acid</text>
        <dbReference type="Rhea" id="RHEA:20401"/>
        <dbReference type="ChEBI" id="CHEBI:15377"/>
        <dbReference type="ChEBI" id="CHEBI:35627"/>
        <dbReference type="ChEBI" id="CHEBI:140347"/>
        <dbReference type="EC" id="3.5.2.6"/>
    </reaction>
</comment>
<feature type="signal peptide" evidence="7">
    <location>
        <begin position="1"/>
        <end position="23"/>
    </location>
</feature>
<dbReference type="CARD" id="ARO:3006377">
    <property type="molecule name" value="ADC-208"/>
    <property type="mechanism identifier" value="ARO:0001004"/>
    <property type="mechanism name" value="antibiotic inactivation"/>
</dbReference>
<reference evidence="9" key="1">
    <citation type="submission" date="2019-08" db="EMBL/GenBank/DDBJ databases">
        <title>Novel ADC family beta-lactamase.</title>
        <authorList>
            <person name="Bour M."/>
            <person name="Potron A."/>
        </authorList>
    </citation>
    <scope>NUCLEOTIDE SEQUENCE</scope>
    <source>
        <strain evidence="9">13A363</strain>
    </source>
</reference>
<dbReference type="InterPro" id="IPR058136">
    <property type="entry name" value="AmpC"/>
</dbReference>